<feature type="compositionally biased region" description="Polar residues" evidence="1">
    <location>
        <begin position="11"/>
        <end position="24"/>
    </location>
</feature>
<accession>A0ABD1SLE5</accession>
<gene>
    <name evidence="2" type="ORF">Fot_35384</name>
</gene>
<sequence>MAPTEAPSQAHEVNNIGTRSQATVGTRWKQRLGQPLTRVHEKPISNPTPTNPFQEEVEDDEMRDAQEDVPSAKLLQETKSSNVRNKNGFADMIREMDEISSNIGKAAVVTLGKGDGSSSSLLKVSNTSSMVDKSAENIQPLLSPSCYQTLG</sequence>
<feature type="region of interest" description="Disordered" evidence="1">
    <location>
        <begin position="1"/>
        <end position="80"/>
    </location>
</feature>
<protein>
    <submittedName>
        <fullName evidence="2">Uncharacterized protein</fullName>
    </submittedName>
</protein>
<evidence type="ECO:0000313" key="2">
    <source>
        <dbReference type="EMBL" id="KAL2501536.1"/>
    </source>
</evidence>
<evidence type="ECO:0000256" key="1">
    <source>
        <dbReference type="SAM" id="MobiDB-lite"/>
    </source>
</evidence>
<reference evidence="3" key="1">
    <citation type="submission" date="2024-07" db="EMBL/GenBank/DDBJ databases">
        <title>Two chromosome-level genome assemblies of Korean endemic species Abeliophyllum distichum and Forsythia ovata (Oleaceae).</title>
        <authorList>
            <person name="Jang H."/>
        </authorList>
    </citation>
    <scope>NUCLEOTIDE SEQUENCE [LARGE SCALE GENOMIC DNA]</scope>
</reference>
<comment type="caution">
    <text evidence="2">The sequence shown here is derived from an EMBL/GenBank/DDBJ whole genome shotgun (WGS) entry which is preliminary data.</text>
</comment>
<organism evidence="2 3">
    <name type="scientific">Forsythia ovata</name>
    <dbReference type="NCBI Taxonomy" id="205694"/>
    <lineage>
        <taxon>Eukaryota</taxon>
        <taxon>Viridiplantae</taxon>
        <taxon>Streptophyta</taxon>
        <taxon>Embryophyta</taxon>
        <taxon>Tracheophyta</taxon>
        <taxon>Spermatophyta</taxon>
        <taxon>Magnoliopsida</taxon>
        <taxon>eudicotyledons</taxon>
        <taxon>Gunneridae</taxon>
        <taxon>Pentapetalae</taxon>
        <taxon>asterids</taxon>
        <taxon>lamiids</taxon>
        <taxon>Lamiales</taxon>
        <taxon>Oleaceae</taxon>
        <taxon>Forsythieae</taxon>
        <taxon>Forsythia</taxon>
    </lineage>
</organism>
<dbReference type="EMBL" id="JBFOLJ010000010">
    <property type="protein sequence ID" value="KAL2501536.1"/>
    <property type="molecule type" value="Genomic_DNA"/>
</dbReference>
<dbReference type="AlphaFoldDB" id="A0ABD1SLE5"/>
<keyword evidence="3" id="KW-1185">Reference proteome</keyword>
<name>A0ABD1SLE5_9LAMI</name>
<dbReference type="Proteomes" id="UP001604277">
    <property type="component" value="Unassembled WGS sequence"/>
</dbReference>
<evidence type="ECO:0000313" key="3">
    <source>
        <dbReference type="Proteomes" id="UP001604277"/>
    </source>
</evidence>
<proteinExistence type="predicted"/>